<keyword evidence="5" id="KW-0408">Iron</keyword>
<sequence>MAYNSFPPKPLSSAEYQREQVLNWLAENVPQSRTQHILRVEKMAMQLAQQHHLDVHKAATAGLLHDLAKYFLPTRLLEMAEAAKLELTAVDLANPHLLHADISAIIAAEEFGVTDPEILQAIANHTLGKPGMDQLSCVVFLADSVEPGRGNHPQLEAIRKICVLNLYQAVWMTCDRTLSHLLATGALMHPRMVLTRNWALQMSPAQSSQKPQVAAAH</sequence>
<dbReference type="SMART" id="SM00471">
    <property type="entry name" value="HDc"/>
    <property type="match status" value="1"/>
</dbReference>
<feature type="domain" description="HD" evidence="7">
    <location>
        <begin position="33"/>
        <end position="148"/>
    </location>
</feature>
<dbReference type="PANTHER" id="PTHR35795:SF1">
    <property type="entry name" value="BIS(5'-NUCLEOSYL)-TETRAPHOSPHATASE, SYMMETRICAL"/>
    <property type="match status" value="1"/>
</dbReference>
<dbReference type="PROSITE" id="PS51831">
    <property type="entry name" value="HD"/>
    <property type="match status" value="1"/>
</dbReference>
<organism evidence="8">
    <name type="scientific">uncultured Synechococcales cyanobacterium</name>
    <dbReference type="NCBI Taxonomy" id="1936017"/>
    <lineage>
        <taxon>Bacteria</taxon>
        <taxon>Bacillati</taxon>
        <taxon>Cyanobacteriota</taxon>
        <taxon>Cyanophyceae</taxon>
        <taxon>Synechococcales</taxon>
        <taxon>environmental samples</taxon>
    </lineage>
</organism>
<dbReference type="GO" id="GO:0008803">
    <property type="term" value="F:bis(5'-nucleosyl)-tetraphosphatase (symmetrical) activity"/>
    <property type="evidence" value="ECO:0007669"/>
    <property type="project" value="UniProtKB-EC"/>
</dbReference>
<dbReference type="EMBL" id="CADCWO010000001">
    <property type="protein sequence ID" value="CAA9551535.1"/>
    <property type="molecule type" value="Genomic_DNA"/>
</dbReference>
<evidence type="ECO:0000256" key="1">
    <source>
        <dbReference type="ARBA" id="ARBA00012506"/>
    </source>
</evidence>
<reference evidence="8" key="1">
    <citation type="submission" date="2020-02" db="EMBL/GenBank/DDBJ databases">
        <authorList>
            <person name="Meier V. D."/>
        </authorList>
    </citation>
    <scope>NUCLEOTIDE SEQUENCE</scope>
    <source>
        <strain evidence="8">AVDCRST_MAG81</strain>
    </source>
</reference>
<dbReference type="AlphaFoldDB" id="A0A6J4UJZ3"/>
<evidence type="ECO:0000256" key="6">
    <source>
        <dbReference type="ARBA" id="ARBA00049417"/>
    </source>
</evidence>
<dbReference type="InterPro" id="IPR003607">
    <property type="entry name" value="HD/PDEase_dom"/>
</dbReference>
<dbReference type="PANTHER" id="PTHR35795">
    <property type="entry name" value="SLR1885 PROTEIN"/>
    <property type="match status" value="1"/>
</dbReference>
<dbReference type="Gene3D" id="1.10.3210.10">
    <property type="entry name" value="Hypothetical protein af1432"/>
    <property type="match status" value="1"/>
</dbReference>
<proteinExistence type="predicted"/>
<name>A0A6J4UJZ3_9CYAN</name>
<evidence type="ECO:0000256" key="4">
    <source>
        <dbReference type="ARBA" id="ARBA00022801"/>
    </source>
</evidence>
<gene>
    <name evidence="8" type="ORF">AVDCRST_MAG81-1948</name>
</gene>
<dbReference type="InterPro" id="IPR005249">
    <property type="entry name" value="YqeK"/>
</dbReference>
<keyword evidence="2" id="KW-0479">Metal-binding</keyword>
<dbReference type="GO" id="GO:0046872">
    <property type="term" value="F:metal ion binding"/>
    <property type="evidence" value="ECO:0007669"/>
    <property type="project" value="UniProtKB-KW"/>
</dbReference>
<dbReference type="SUPFAM" id="SSF109604">
    <property type="entry name" value="HD-domain/PDEase-like"/>
    <property type="match status" value="1"/>
</dbReference>
<dbReference type="Pfam" id="PF01966">
    <property type="entry name" value="HD"/>
    <property type="match status" value="1"/>
</dbReference>
<dbReference type="GO" id="GO:0000166">
    <property type="term" value="F:nucleotide binding"/>
    <property type="evidence" value="ECO:0007669"/>
    <property type="project" value="UniProtKB-KW"/>
</dbReference>
<keyword evidence="3" id="KW-0547">Nucleotide-binding</keyword>
<dbReference type="InterPro" id="IPR051094">
    <property type="entry name" value="Diverse_Catalytic_Enzymes"/>
</dbReference>
<dbReference type="CDD" id="cd00077">
    <property type="entry name" value="HDc"/>
    <property type="match status" value="1"/>
</dbReference>
<evidence type="ECO:0000313" key="8">
    <source>
        <dbReference type="EMBL" id="CAA9551535.1"/>
    </source>
</evidence>
<dbReference type="InterPro" id="IPR006674">
    <property type="entry name" value="HD_domain"/>
</dbReference>
<keyword evidence="4 8" id="KW-0378">Hydrolase</keyword>
<dbReference type="NCBIfam" id="TIGR00488">
    <property type="entry name" value="bis(5'-nucleosyl)-tetraphosphatase (symmetrical) YqeK"/>
    <property type="match status" value="1"/>
</dbReference>
<evidence type="ECO:0000256" key="2">
    <source>
        <dbReference type="ARBA" id="ARBA00022723"/>
    </source>
</evidence>
<comment type="catalytic activity">
    <reaction evidence="6">
        <text>P(1),P(4)-bis(5'-adenosyl) tetraphosphate + H2O = 2 ADP + 2 H(+)</text>
        <dbReference type="Rhea" id="RHEA:24252"/>
        <dbReference type="ChEBI" id="CHEBI:15377"/>
        <dbReference type="ChEBI" id="CHEBI:15378"/>
        <dbReference type="ChEBI" id="CHEBI:58141"/>
        <dbReference type="ChEBI" id="CHEBI:456216"/>
        <dbReference type="EC" id="3.6.1.41"/>
    </reaction>
</comment>
<protein>
    <recommendedName>
        <fullName evidence="1">bis(5'-nucleosyl)-tetraphosphatase (symmetrical)</fullName>
        <ecNumber evidence="1">3.6.1.41</ecNumber>
    </recommendedName>
</protein>
<evidence type="ECO:0000256" key="3">
    <source>
        <dbReference type="ARBA" id="ARBA00022741"/>
    </source>
</evidence>
<dbReference type="EC" id="3.6.1.41" evidence="1"/>
<evidence type="ECO:0000259" key="7">
    <source>
        <dbReference type="PROSITE" id="PS51831"/>
    </source>
</evidence>
<accession>A0A6J4UJZ3</accession>
<evidence type="ECO:0000256" key="5">
    <source>
        <dbReference type="ARBA" id="ARBA00023004"/>
    </source>
</evidence>